<comment type="caution">
    <text evidence="2">The sequence shown here is derived from an EMBL/GenBank/DDBJ whole genome shotgun (WGS) entry which is preliminary data.</text>
</comment>
<dbReference type="RefSeq" id="WP_039336031.1">
    <property type="nucleotide sequence ID" value="NZ_JBNNWK010000015.1"/>
</dbReference>
<keyword evidence="3" id="KW-1185">Reference proteome</keyword>
<dbReference type="STRING" id="48936.NJ75_03065"/>
<dbReference type="AlphaFoldDB" id="A0A0B9A5E4"/>
<feature type="domain" description="SnoaL-like" evidence="1">
    <location>
        <begin position="7"/>
        <end position="136"/>
    </location>
</feature>
<dbReference type="EMBL" id="JRVC01000015">
    <property type="protein sequence ID" value="KHS44487.1"/>
    <property type="molecule type" value="Genomic_DNA"/>
</dbReference>
<dbReference type="InterPro" id="IPR037401">
    <property type="entry name" value="SnoaL-like"/>
</dbReference>
<name>A0A0B9A5E4_9SPHN</name>
<evidence type="ECO:0000259" key="1">
    <source>
        <dbReference type="Pfam" id="PF13577"/>
    </source>
</evidence>
<dbReference type="Pfam" id="PF13577">
    <property type="entry name" value="SnoaL_4"/>
    <property type="match status" value="1"/>
</dbReference>
<accession>A0A0B9A5E4</accession>
<dbReference type="CDD" id="cd00531">
    <property type="entry name" value="NTF2_like"/>
    <property type="match status" value="1"/>
</dbReference>
<organism evidence="2 3">
    <name type="scientific">Novosphingobium subterraneum</name>
    <dbReference type="NCBI Taxonomy" id="48936"/>
    <lineage>
        <taxon>Bacteria</taxon>
        <taxon>Pseudomonadati</taxon>
        <taxon>Pseudomonadota</taxon>
        <taxon>Alphaproteobacteria</taxon>
        <taxon>Sphingomonadales</taxon>
        <taxon>Sphingomonadaceae</taxon>
        <taxon>Novosphingobium</taxon>
    </lineage>
</organism>
<sequence length="144" mass="16305">MPFSGPLEDRMAIRELMDTHAHGVMTLDPELWGSIWAEDAYWELPEYPDLGGFSGKAAIVAGWTESMKHYGLDNCSKPMVYFMQPGSIEVDGDAARAVAYTIEIFDDPASGKRVRATGRYDDELKRIDGLWKFTRRSYRTVFAD</sequence>
<evidence type="ECO:0000313" key="3">
    <source>
        <dbReference type="Proteomes" id="UP000031338"/>
    </source>
</evidence>
<protein>
    <recommendedName>
        <fullName evidence="1">SnoaL-like domain-containing protein</fullName>
    </recommendedName>
</protein>
<evidence type="ECO:0000313" key="2">
    <source>
        <dbReference type="EMBL" id="KHS44487.1"/>
    </source>
</evidence>
<dbReference type="InterPro" id="IPR032710">
    <property type="entry name" value="NTF2-like_dom_sf"/>
</dbReference>
<reference evidence="2 3" key="1">
    <citation type="submission" date="2014-10" db="EMBL/GenBank/DDBJ databases">
        <title>Draft genome sequence of Novosphingobium subterraneum DSM 12447.</title>
        <authorList>
            <person name="Gan H.M."/>
            <person name="Gan H.Y."/>
            <person name="Savka M.A."/>
        </authorList>
    </citation>
    <scope>NUCLEOTIDE SEQUENCE [LARGE SCALE GENOMIC DNA]</scope>
    <source>
        <strain evidence="2 3">DSM 12447</strain>
    </source>
</reference>
<proteinExistence type="predicted"/>
<dbReference type="Gene3D" id="3.10.450.50">
    <property type="match status" value="1"/>
</dbReference>
<dbReference type="Proteomes" id="UP000031338">
    <property type="component" value="Unassembled WGS sequence"/>
</dbReference>
<dbReference type="SUPFAM" id="SSF54427">
    <property type="entry name" value="NTF2-like"/>
    <property type="match status" value="1"/>
</dbReference>
<gene>
    <name evidence="2" type="ORF">NJ75_03065</name>
</gene>
<dbReference type="PATRIC" id="fig|48936.3.peg.3080"/>